<comment type="caution">
    <text evidence="2">The sequence shown here is derived from an EMBL/GenBank/DDBJ whole genome shotgun (WGS) entry which is preliminary data.</text>
</comment>
<feature type="transmembrane region" description="Helical" evidence="1">
    <location>
        <begin position="18"/>
        <end position="38"/>
    </location>
</feature>
<keyword evidence="1" id="KW-0472">Membrane</keyword>
<accession>A0A1G2SK32</accession>
<dbReference type="PANTHER" id="PTHR37938">
    <property type="entry name" value="BLL0215 PROTEIN"/>
    <property type="match status" value="1"/>
</dbReference>
<dbReference type="AlphaFoldDB" id="A0A1G2SK32"/>
<reference evidence="2 3" key="1">
    <citation type="journal article" date="2016" name="Nat. Commun.">
        <title>Thousands of microbial genomes shed light on interconnected biogeochemical processes in an aquifer system.</title>
        <authorList>
            <person name="Anantharaman K."/>
            <person name="Brown C.T."/>
            <person name="Hug L.A."/>
            <person name="Sharon I."/>
            <person name="Castelle C.J."/>
            <person name="Probst A.J."/>
            <person name="Thomas B.C."/>
            <person name="Singh A."/>
            <person name="Wilkins M.J."/>
            <person name="Karaoz U."/>
            <person name="Brodie E.L."/>
            <person name="Williams K.H."/>
            <person name="Hubbard S.S."/>
            <person name="Banfield J.F."/>
        </authorList>
    </citation>
    <scope>NUCLEOTIDE SEQUENCE [LARGE SCALE GENOMIC DNA]</scope>
</reference>
<feature type="transmembrane region" description="Helical" evidence="1">
    <location>
        <begin position="58"/>
        <end position="80"/>
    </location>
</feature>
<gene>
    <name evidence="2" type="ORF">A2591_03700</name>
</gene>
<proteinExistence type="predicted"/>
<organism evidence="2 3">
    <name type="scientific">Candidatus Yonathbacteria bacterium RIFOXYD1_FULL_52_36</name>
    <dbReference type="NCBI Taxonomy" id="1802730"/>
    <lineage>
        <taxon>Bacteria</taxon>
        <taxon>Candidatus Yonathiibacteriota</taxon>
    </lineage>
</organism>
<evidence type="ECO:0000256" key="1">
    <source>
        <dbReference type="SAM" id="Phobius"/>
    </source>
</evidence>
<protein>
    <submittedName>
        <fullName evidence="2">Uncharacterized protein</fullName>
    </submittedName>
</protein>
<dbReference type="Proteomes" id="UP000178168">
    <property type="component" value="Unassembled WGS sequence"/>
</dbReference>
<dbReference type="STRING" id="1802730.A2591_03700"/>
<evidence type="ECO:0000313" key="2">
    <source>
        <dbReference type="EMBL" id="OHA84969.1"/>
    </source>
</evidence>
<evidence type="ECO:0000313" key="3">
    <source>
        <dbReference type="Proteomes" id="UP000178168"/>
    </source>
</evidence>
<sequence>MVTLEKNEQVIERIQKHWFLFAVQCAVYGFLAISPLLILPYFPWESSFPGNHLYLGTFLWSVWLFILWIGLFISWTNYYLDVLIITTKRLIYVNQIGPFSRRISISRLDRIQDATGEIFGIIPTLLDFGSVTIQTAAEEQAFVIHDIPNPSHVKSKILLAQEEAKKTEIPELS</sequence>
<keyword evidence="1" id="KW-0812">Transmembrane</keyword>
<dbReference type="EMBL" id="MHUZ01000033">
    <property type="protein sequence ID" value="OHA84969.1"/>
    <property type="molecule type" value="Genomic_DNA"/>
</dbReference>
<dbReference type="PANTHER" id="PTHR37938:SF1">
    <property type="entry name" value="BLL0215 PROTEIN"/>
    <property type="match status" value="1"/>
</dbReference>
<name>A0A1G2SK32_9BACT</name>
<keyword evidence="1" id="KW-1133">Transmembrane helix</keyword>